<dbReference type="Pfam" id="PF20182">
    <property type="entry name" value="DUF6545"/>
    <property type="match status" value="1"/>
</dbReference>
<accession>A0A511MAX9</accession>
<evidence type="ECO:0000313" key="3">
    <source>
        <dbReference type="EMBL" id="GEM37824.1"/>
    </source>
</evidence>
<keyword evidence="1" id="KW-0812">Transmembrane</keyword>
<dbReference type="NCBIfam" id="NF042915">
    <property type="entry name" value="MAB_1171c_fam"/>
    <property type="match status" value="1"/>
</dbReference>
<feature type="transmembrane region" description="Helical" evidence="1">
    <location>
        <begin position="40"/>
        <end position="60"/>
    </location>
</feature>
<feature type="domain" description="DUF6545" evidence="2">
    <location>
        <begin position="236"/>
        <end position="356"/>
    </location>
</feature>
<evidence type="ECO:0000256" key="1">
    <source>
        <dbReference type="SAM" id="Phobius"/>
    </source>
</evidence>
<feature type="transmembrane region" description="Helical" evidence="1">
    <location>
        <begin position="130"/>
        <end position="152"/>
    </location>
</feature>
<dbReference type="EMBL" id="BJXA01000011">
    <property type="protein sequence ID" value="GEM37824.1"/>
    <property type="molecule type" value="Genomic_DNA"/>
</dbReference>
<comment type="caution">
    <text evidence="3">The sequence shown here is derived from an EMBL/GenBank/DDBJ whole genome shotgun (WGS) entry which is preliminary data.</text>
</comment>
<dbReference type="OrthoDB" id="4772902at2"/>
<organism evidence="3 4">
    <name type="scientific">Nocardia ninae NBRC 108245</name>
    <dbReference type="NCBI Taxonomy" id="1210091"/>
    <lineage>
        <taxon>Bacteria</taxon>
        <taxon>Bacillati</taxon>
        <taxon>Actinomycetota</taxon>
        <taxon>Actinomycetes</taxon>
        <taxon>Mycobacteriales</taxon>
        <taxon>Nocardiaceae</taxon>
        <taxon>Nocardia</taxon>
    </lineage>
</organism>
<protein>
    <recommendedName>
        <fullName evidence="2">DUF6545 domain-containing protein</fullName>
    </recommendedName>
</protein>
<keyword evidence="1" id="KW-1133">Transmembrane helix</keyword>
<dbReference type="Proteomes" id="UP000321424">
    <property type="component" value="Unassembled WGS sequence"/>
</dbReference>
<sequence length="378" mass="41220">MSSPVPAAFAVPVIVFVVAVALGRFAVLNHTAIDRLLNRSLAWTAVSLVLLERGIAPQFGSLMHQLSMGATMLAIANIYGAATLWADTDPRVAARRQRYYDLAAVASVGLILIIGTPYRRAGTLLGQDSSWQEFVVSAVMWIPLIAAGRLVWRVGLRELRTGQVSRYERAVFTALLAAPVIAGASLVSSIARHTGHWNADDPHLTRWAAPNFGTVFVLAAMLAVPLAELVSARAGWDRSGRRCRRLRPLWSELTAAVPEIVLPASGPVPPDARLLRMTVEIRDALMHLHRYLPAEQAMSGPPSNERYAQRLWQAITAKRAGIAPTAGTRESDRFGTPSSDLDSDIRRLLELARAWRIHETHTLPTGLTKLLPKPSRGG</sequence>
<dbReference type="RefSeq" id="WP_147129899.1">
    <property type="nucleotide sequence ID" value="NZ_BJXA01000011.1"/>
</dbReference>
<evidence type="ECO:0000259" key="2">
    <source>
        <dbReference type="Pfam" id="PF20182"/>
    </source>
</evidence>
<evidence type="ECO:0000313" key="4">
    <source>
        <dbReference type="Proteomes" id="UP000321424"/>
    </source>
</evidence>
<dbReference type="InterPro" id="IPR046675">
    <property type="entry name" value="DUF6545"/>
</dbReference>
<feature type="transmembrane region" description="Helical" evidence="1">
    <location>
        <begin position="66"/>
        <end position="87"/>
    </location>
</feature>
<feature type="transmembrane region" description="Helical" evidence="1">
    <location>
        <begin position="211"/>
        <end position="236"/>
    </location>
</feature>
<dbReference type="InterPro" id="IPR050039">
    <property type="entry name" value="MAB_1171c-like"/>
</dbReference>
<reference evidence="3 4" key="1">
    <citation type="submission" date="2019-07" db="EMBL/GenBank/DDBJ databases">
        <title>Whole genome shotgun sequence of Nocardia ninae NBRC 108245.</title>
        <authorList>
            <person name="Hosoyama A."/>
            <person name="Uohara A."/>
            <person name="Ohji S."/>
            <person name="Ichikawa N."/>
        </authorList>
    </citation>
    <scope>NUCLEOTIDE SEQUENCE [LARGE SCALE GENOMIC DNA]</scope>
    <source>
        <strain evidence="3 4">NBRC 108245</strain>
    </source>
</reference>
<keyword evidence="4" id="KW-1185">Reference proteome</keyword>
<keyword evidence="1" id="KW-0472">Membrane</keyword>
<gene>
    <name evidence="3" type="ORF">NN4_23430</name>
</gene>
<proteinExistence type="predicted"/>
<feature type="transmembrane region" description="Helical" evidence="1">
    <location>
        <begin position="6"/>
        <end position="28"/>
    </location>
</feature>
<name>A0A511MAX9_9NOCA</name>
<feature type="transmembrane region" description="Helical" evidence="1">
    <location>
        <begin position="172"/>
        <end position="191"/>
    </location>
</feature>
<dbReference type="AlphaFoldDB" id="A0A511MAX9"/>
<feature type="transmembrane region" description="Helical" evidence="1">
    <location>
        <begin position="99"/>
        <end position="118"/>
    </location>
</feature>